<keyword evidence="4 6" id="KW-1133">Transmembrane helix</keyword>
<evidence type="ECO:0000256" key="5">
    <source>
        <dbReference type="ARBA" id="ARBA00023136"/>
    </source>
</evidence>
<feature type="transmembrane region" description="Helical" evidence="6">
    <location>
        <begin position="103"/>
        <end position="120"/>
    </location>
</feature>
<proteinExistence type="predicted"/>
<dbReference type="Proteomes" id="UP000263642">
    <property type="component" value="Unassembled WGS sequence"/>
</dbReference>
<feature type="transmembrane region" description="Helical" evidence="6">
    <location>
        <begin position="173"/>
        <end position="201"/>
    </location>
</feature>
<dbReference type="EMBL" id="DQAY01000162">
    <property type="protein sequence ID" value="HCO26488.1"/>
    <property type="molecule type" value="Genomic_DNA"/>
</dbReference>
<evidence type="ECO:0000256" key="6">
    <source>
        <dbReference type="SAM" id="Phobius"/>
    </source>
</evidence>
<sequence>MQVWLLLLGLLSLAVAWSGPLPELAHHAFFAHMTIHMLVVAVAAPLLSLAIAGSRFDPVIKYPVFFAPIPASVAELIIVWAWHAPGLHHLARMTSWGLVAEQGSFLLAGIAVWISAFGGTSPRSRSRSAAGVIGLLLTSMHMTLLGALLALAPRSVYAHHQGFSTMSALQDQHLGGAIMLVVGGIVYLSGGLWLTVDLLWLKSQRKELSS</sequence>
<organism evidence="7 8">
    <name type="scientific">Gimesia maris</name>
    <dbReference type="NCBI Taxonomy" id="122"/>
    <lineage>
        <taxon>Bacteria</taxon>
        <taxon>Pseudomonadati</taxon>
        <taxon>Planctomycetota</taxon>
        <taxon>Planctomycetia</taxon>
        <taxon>Planctomycetales</taxon>
        <taxon>Planctomycetaceae</taxon>
        <taxon>Gimesia</taxon>
    </lineage>
</organism>
<accession>A0A3D3REF7</accession>
<keyword evidence="3 6" id="KW-0812">Transmembrane</keyword>
<evidence type="ECO:0000256" key="2">
    <source>
        <dbReference type="ARBA" id="ARBA00022475"/>
    </source>
</evidence>
<evidence type="ECO:0000313" key="7">
    <source>
        <dbReference type="EMBL" id="HCO26488.1"/>
    </source>
</evidence>
<gene>
    <name evidence="7" type="ORF">DIT97_27030</name>
</gene>
<keyword evidence="5 6" id="KW-0472">Membrane</keyword>
<evidence type="ECO:0000256" key="1">
    <source>
        <dbReference type="ARBA" id="ARBA00004651"/>
    </source>
</evidence>
<dbReference type="GO" id="GO:0005886">
    <property type="term" value="C:plasma membrane"/>
    <property type="evidence" value="ECO:0007669"/>
    <property type="project" value="UniProtKB-SubCell"/>
</dbReference>
<dbReference type="AlphaFoldDB" id="A0A3D3REF7"/>
<reference evidence="7 8" key="1">
    <citation type="journal article" date="2018" name="Nat. Biotechnol.">
        <title>A standardized bacterial taxonomy based on genome phylogeny substantially revises the tree of life.</title>
        <authorList>
            <person name="Parks D.H."/>
            <person name="Chuvochina M."/>
            <person name="Waite D.W."/>
            <person name="Rinke C."/>
            <person name="Skarshewski A."/>
            <person name="Chaumeil P.A."/>
            <person name="Hugenholtz P."/>
        </authorList>
    </citation>
    <scope>NUCLEOTIDE SEQUENCE [LARGE SCALE GENOMIC DNA]</scope>
    <source>
        <strain evidence="7">UBA9375</strain>
    </source>
</reference>
<name>A0A3D3REF7_9PLAN</name>
<dbReference type="InterPro" id="IPR019108">
    <property type="entry name" value="Caa3_assmbl_CtaG-rel"/>
</dbReference>
<keyword evidence="2" id="KW-1003">Cell membrane</keyword>
<comment type="caution">
    <text evidence="7">The sequence shown here is derived from an EMBL/GenBank/DDBJ whole genome shotgun (WGS) entry which is preliminary data.</text>
</comment>
<comment type="subcellular location">
    <subcellularLocation>
        <location evidence="1">Cell membrane</location>
        <topology evidence="1">Multi-pass membrane protein</topology>
    </subcellularLocation>
</comment>
<evidence type="ECO:0000256" key="4">
    <source>
        <dbReference type="ARBA" id="ARBA00022989"/>
    </source>
</evidence>
<dbReference type="Pfam" id="PF09678">
    <property type="entry name" value="Caa3_CtaG"/>
    <property type="match status" value="1"/>
</dbReference>
<evidence type="ECO:0000313" key="8">
    <source>
        <dbReference type="Proteomes" id="UP000263642"/>
    </source>
</evidence>
<feature type="transmembrane region" description="Helical" evidence="6">
    <location>
        <begin position="28"/>
        <end position="52"/>
    </location>
</feature>
<feature type="transmembrane region" description="Helical" evidence="6">
    <location>
        <begin position="132"/>
        <end position="153"/>
    </location>
</feature>
<evidence type="ECO:0000256" key="3">
    <source>
        <dbReference type="ARBA" id="ARBA00022692"/>
    </source>
</evidence>
<feature type="transmembrane region" description="Helical" evidence="6">
    <location>
        <begin position="64"/>
        <end position="83"/>
    </location>
</feature>
<evidence type="ECO:0008006" key="9">
    <source>
        <dbReference type="Google" id="ProtNLM"/>
    </source>
</evidence>
<protein>
    <recommendedName>
        <fullName evidence="9">Cytochrome c oxidase caa3 assembly factor (Caa3_CtaG)</fullName>
    </recommendedName>
</protein>